<dbReference type="GO" id="GO:0009451">
    <property type="term" value="P:RNA modification"/>
    <property type="evidence" value="ECO:0007669"/>
    <property type="project" value="InterPro"/>
</dbReference>
<comment type="caution">
    <text evidence="3">The sequence shown here is derived from an EMBL/GenBank/DDBJ whole genome shotgun (WGS) entry which is preliminary data.</text>
</comment>
<dbReference type="OMA" id="WGMEIHE"/>
<gene>
    <name evidence="3" type="ORF">ZOSMA_551G00010</name>
</gene>
<feature type="repeat" description="PPR" evidence="2">
    <location>
        <begin position="5"/>
        <end position="39"/>
    </location>
</feature>
<proteinExistence type="predicted"/>
<keyword evidence="1" id="KW-0677">Repeat</keyword>
<dbReference type="GO" id="GO:0003723">
    <property type="term" value="F:RNA binding"/>
    <property type="evidence" value="ECO:0007669"/>
    <property type="project" value="InterPro"/>
</dbReference>
<dbReference type="PANTHER" id="PTHR47926">
    <property type="entry name" value="PENTATRICOPEPTIDE REPEAT-CONTAINING PROTEIN"/>
    <property type="match status" value="1"/>
</dbReference>
<evidence type="ECO:0008006" key="5">
    <source>
        <dbReference type="Google" id="ProtNLM"/>
    </source>
</evidence>
<evidence type="ECO:0000313" key="3">
    <source>
        <dbReference type="EMBL" id="KMZ61065.1"/>
    </source>
</evidence>
<keyword evidence="4" id="KW-1185">Reference proteome</keyword>
<dbReference type="EMBL" id="LFYR01001532">
    <property type="protein sequence ID" value="KMZ61065.1"/>
    <property type="molecule type" value="Genomic_DNA"/>
</dbReference>
<evidence type="ECO:0000256" key="2">
    <source>
        <dbReference type="PROSITE-ProRule" id="PRU00708"/>
    </source>
</evidence>
<dbReference type="PROSITE" id="PS51375">
    <property type="entry name" value="PPR"/>
    <property type="match status" value="1"/>
</dbReference>
<dbReference type="Pfam" id="PF13041">
    <property type="entry name" value="PPR_2"/>
    <property type="match status" value="1"/>
</dbReference>
<dbReference type="InterPro" id="IPR011990">
    <property type="entry name" value="TPR-like_helical_dom_sf"/>
</dbReference>
<evidence type="ECO:0000313" key="4">
    <source>
        <dbReference type="Proteomes" id="UP000036987"/>
    </source>
</evidence>
<dbReference type="NCBIfam" id="TIGR00756">
    <property type="entry name" value="PPR"/>
    <property type="match status" value="1"/>
</dbReference>
<protein>
    <recommendedName>
        <fullName evidence="5">Pentatricopeptide repeat-containing protein</fullName>
    </recommendedName>
</protein>
<accession>A0A0K9NYP0</accession>
<dbReference type="InterPro" id="IPR046960">
    <property type="entry name" value="PPR_At4g14850-like_plant"/>
</dbReference>
<dbReference type="InterPro" id="IPR002885">
    <property type="entry name" value="PPR_rpt"/>
</dbReference>
<dbReference type="PANTHER" id="PTHR47926:SF452">
    <property type="entry name" value="PENTATRICOPEPTIDE REPEAT-CONTAINING PROTEIN"/>
    <property type="match status" value="1"/>
</dbReference>
<dbReference type="Gene3D" id="1.25.40.10">
    <property type="entry name" value="Tetratricopeptide repeat domain"/>
    <property type="match status" value="2"/>
</dbReference>
<reference evidence="4" key="1">
    <citation type="journal article" date="2016" name="Nature">
        <title>The genome of the seagrass Zostera marina reveals angiosperm adaptation to the sea.</title>
        <authorList>
            <person name="Olsen J.L."/>
            <person name="Rouze P."/>
            <person name="Verhelst B."/>
            <person name="Lin Y.-C."/>
            <person name="Bayer T."/>
            <person name="Collen J."/>
            <person name="Dattolo E."/>
            <person name="De Paoli E."/>
            <person name="Dittami S."/>
            <person name="Maumus F."/>
            <person name="Michel G."/>
            <person name="Kersting A."/>
            <person name="Lauritano C."/>
            <person name="Lohaus R."/>
            <person name="Toepel M."/>
            <person name="Tonon T."/>
            <person name="Vanneste K."/>
            <person name="Amirebrahimi M."/>
            <person name="Brakel J."/>
            <person name="Bostroem C."/>
            <person name="Chovatia M."/>
            <person name="Grimwood J."/>
            <person name="Jenkins J.W."/>
            <person name="Jueterbock A."/>
            <person name="Mraz A."/>
            <person name="Stam W.T."/>
            <person name="Tice H."/>
            <person name="Bornberg-Bauer E."/>
            <person name="Green P.J."/>
            <person name="Pearson G.A."/>
            <person name="Procaccini G."/>
            <person name="Duarte C.M."/>
            <person name="Schmutz J."/>
            <person name="Reusch T.B.H."/>
            <person name="Van de Peer Y."/>
        </authorList>
    </citation>
    <scope>NUCLEOTIDE SEQUENCE [LARGE SCALE GENOMIC DNA]</scope>
    <source>
        <strain evidence="4">cv. Finnish</strain>
    </source>
</reference>
<dbReference type="Proteomes" id="UP000036987">
    <property type="component" value="Unassembled WGS sequence"/>
</dbReference>
<dbReference type="Pfam" id="PF01535">
    <property type="entry name" value="PPR"/>
    <property type="match status" value="1"/>
</dbReference>
<dbReference type="OrthoDB" id="775639at2759"/>
<sequence>MPKDNVVSWNVIISGYVSNGVYFKAIDIFWRLRDSGVQPDIISFASILSACSQFTVLEQGREIHSYISNHKLESSEVIMGALLDMYAKCGAVEEARHVFYRLQVRDIVSWTSMIMAYRVQVCNLWSSRTNAREYLHYLGVSA</sequence>
<dbReference type="AlphaFoldDB" id="A0A0K9NYP0"/>
<name>A0A0K9NYP0_ZOSMR</name>
<evidence type="ECO:0000256" key="1">
    <source>
        <dbReference type="ARBA" id="ARBA00022737"/>
    </source>
</evidence>
<organism evidence="3 4">
    <name type="scientific">Zostera marina</name>
    <name type="common">Eelgrass</name>
    <dbReference type="NCBI Taxonomy" id="29655"/>
    <lineage>
        <taxon>Eukaryota</taxon>
        <taxon>Viridiplantae</taxon>
        <taxon>Streptophyta</taxon>
        <taxon>Embryophyta</taxon>
        <taxon>Tracheophyta</taxon>
        <taxon>Spermatophyta</taxon>
        <taxon>Magnoliopsida</taxon>
        <taxon>Liliopsida</taxon>
        <taxon>Zosteraceae</taxon>
        <taxon>Zostera</taxon>
    </lineage>
</organism>